<dbReference type="PROSITE" id="PS00687">
    <property type="entry name" value="ALDEHYDE_DEHYDR_GLU"/>
    <property type="match status" value="1"/>
</dbReference>
<comment type="caution">
    <text evidence="6">The sequence shown here is derived from an EMBL/GenBank/DDBJ whole genome shotgun (WGS) entry which is preliminary data.</text>
</comment>
<evidence type="ECO:0000313" key="6">
    <source>
        <dbReference type="EMBL" id="MXP23526.1"/>
    </source>
</evidence>
<keyword evidence="2 4" id="KW-0560">Oxidoreductase</keyword>
<name>A0A6L7GUA7_9ACTN</name>
<dbReference type="InterPro" id="IPR016161">
    <property type="entry name" value="Ald_DH/histidinol_DH"/>
</dbReference>
<dbReference type="FunFam" id="3.40.309.10:FF:000012">
    <property type="entry name" value="Betaine aldehyde dehydrogenase"/>
    <property type="match status" value="1"/>
</dbReference>
<dbReference type="SUPFAM" id="SSF53720">
    <property type="entry name" value="ALDH-like"/>
    <property type="match status" value="1"/>
</dbReference>
<evidence type="ECO:0000256" key="4">
    <source>
        <dbReference type="RuleBase" id="RU003345"/>
    </source>
</evidence>
<keyword evidence="7" id="KW-1185">Reference proteome</keyword>
<feature type="domain" description="Aldehyde dehydrogenase" evidence="5">
    <location>
        <begin position="16"/>
        <end position="475"/>
    </location>
</feature>
<dbReference type="Pfam" id="PF00171">
    <property type="entry name" value="Aldedh"/>
    <property type="match status" value="1"/>
</dbReference>
<reference evidence="6 7" key="1">
    <citation type="submission" date="2019-11" db="EMBL/GenBank/DDBJ databases">
        <title>Gordonia sp. nov., a novel actinobacterium isolated from mangrove soil in Hainan.</title>
        <authorList>
            <person name="Huang X."/>
            <person name="Xie Y."/>
            <person name="Chu X."/>
            <person name="Xiao K."/>
        </authorList>
    </citation>
    <scope>NUCLEOTIDE SEQUENCE [LARGE SCALE GENOMIC DNA]</scope>
    <source>
        <strain evidence="6 7">HNM0687</strain>
    </source>
</reference>
<protein>
    <submittedName>
        <fullName evidence="6">Aldehyde dehydrogenase family protein</fullName>
    </submittedName>
</protein>
<dbReference type="AlphaFoldDB" id="A0A6L7GUA7"/>
<dbReference type="Gene3D" id="3.40.309.10">
    <property type="entry name" value="Aldehyde Dehydrogenase, Chain A, domain 2"/>
    <property type="match status" value="1"/>
</dbReference>
<dbReference type="EMBL" id="WMBR01000005">
    <property type="protein sequence ID" value="MXP23526.1"/>
    <property type="molecule type" value="Genomic_DNA"/>
</dbReference>
<comment type="similarity">
    <text evidence="1 4">Belongs to the aldehyde dehydrogenase family.</text>
</comment>
<feature type="active site" evidence="3">
    <location>
        <position position="253"/>
    </location>
</feature>
<dbReference type="PANTHER" id="PTHR42804:SF1">
    <property type="entry name" value="ALDEHYDE DEHYDROGENASE-RELATED"/>
    <property type="match status" value="1"/>
</dbReference>
<dbReference type="GO" id="GO:0016620">
    <property type="term" value="F:oxidoreductase activity, acting on the aldehyde or oxo group of donors, NAD or NADP as acceptor"/>
    <property type="evidence" value="ECO:0007669"/>
    <property type="project" value="InterPro"/>
</dbReference>
<evidence type="ECO:0000313" key="7">
    <source>
        <dbReference type="Proteomes" id="UP000475545"/>
    </source>
</evidence>
<dbReference type="CDD" id="cd07139">
    <property type="entry name" value="ALDH_AldA-Rv0768"/>
    <property type="match status" value="1"/>
</dbReference>
<accession>A0A6L7GUA7</accession>
<dbReference type="InterPro" id="IPR015590">
    <property type="entry name" value="Aldehyde_DH_dom"/>
</dbReference>
<dbReference type="InterPro" id="IPR016162">
    <property type="entry name" value="Ald_DH_N"/>
</dbReference>
<dbReference type="Gene3D" id="3.40.605.10">
    <property type="entry name" value="Aldehyde Dehydrogenase, Chain A, domain 1"/>
    <property type="match status" value="1"/>
</dbReference>
<dbReference type="FunFam" id="3.40.605.10:FF:000007">
    <property type="entry name" value="NAD/NADP-dependent betaine aldehyde dehydrogenase"/>
    <property type="match status" value="1"/>
</dbReference>
<organism evidence="6 7">
    <name type="scientific">Gordonia mangrovi</name>
    <dbReference type="NCBI Taxonomy" id="2665643"/>
    <lineage>
        <taxon>Bacteria</taxon>
        <taxon>Bacillati</taxon>
        <taxon>Actinomycetota</taxon>
        <taxon>Actinomycetes</taxon>
        <taxon>Mycobacteriales</taxon>
        <taxon>Gordoniaceae</taxon>
        <taxon>Gordonia</taxon>
    </lineage>
</organism>
<evidence type="ECO:0000256" key="2">
    <source>
        <dbReference type="ARBA" id="ARBA00023002"/>
    </source>
</evidence>
<evidence type="ECO:0000256" key="3">
    <source>
        <dbReference type="PROSITE-ProRule" id="PRU10007"/>
    </source>
</evidence>
<dbReference type="InterPro" id="IPR016163">
    <property type="entry name" value="Ald_DH_C"/>
</dbReference>
<proteinExistence type="inferred from homology"/>
<evidence type="ECO:0000256" key="1">
    <source>
        <dbReference type="ARBA" id="ARBA00009986"/>
    </source>
</evidence>
<evidence type="ECO:0000259" key="5">
    <source>
        <dbReference type="Pfam" id="PF00171"/>
    </source>
</evidence>
<dbReference type="InterPro" id="IPR029510">
    <property type="entry name" value="Ald_DH_CS_GLU"/>
</dbReference>
<dbReference type="Proteomes" id="UP000475545">
    <property type="component" value="Unassembled WGS sequence"/>
</dbReference>
<sequence length="492" mass="52620">MPWTGRFDQLFINGEWVDPVGDQRIDVISPVTERVVASVAEAGREDVDRAVAAARAAFDRGPWATASLEHRLEVMHRFRALYADSADTLSALITHEMGCPISMSPVIQTGTPLAILDAYLELALEYPFRTIRRSAKGGALVTKEPIGVVAAVVPWNVPQSVLMMKLAPALLTGCSIVIKPSPETPLDAYLVSELLQEAGIPPGVVNMLPAGREGSEYLATHPDVDKVAFTGSTAVGRHLASVCGQDLKRLTLELGGKSAAIFLDDADLDSAVESLRYLSLRNSGQVCSLKTRLVVPQGLKDEVLDRLTALIESMPVGDPTHPVTQIGPMVTQRHRGVVEGYIASGREQGATVVAGGGRPDIDRGWFVEPTIFADVDPDMRIAQEEIFGPVLAVLTYRDEDEALAIANNSDYGLNGAVFTTDIDRGLAIASRIRTGTVELNGNPSGFHAPIGGFKQSGLGREAGLEGFDSYVEPRAIGLPADYLSTLTGETTK</sequence>
<dbReference type="PANTHER" id="PTHR42804">
    <property type="entry name" value="ALDEHYDE DEHYDROGENASE"/>
    <property type="match status" value="1"/>
</dbReference>
<gene>
    <name evidence="6" type="ORF">GIY30_19485</name>
</gene>